<dbReference type="Pfam" id="PF04371">
    <property type="entry name" value="PAD_porph"/>
    <property type="match status" value="1"/>
</dbReference>
<dbReference type="PANTHER" id="PTHR31377:SF0">
    <property type="entry name" value="AGMATINE DEIMINASE-RELATED"/>
    <property type="match status" value="1"/>
</dbReference>
<dbReference type="AlphaFoldDB" id="A0A517RM88"/>
<dbReference type="GO" id="GO:0004668">
    <property type="term" value="F:protein-arginine deiminase activity"/>
    <property type="evidence" value="ECO:0007669"/>
    <property type="project" value="InterPro"/>
</dbReference>
<keyword evidence="1 2" id="KW-0378">Hydrolase</keyword>
<dbReference type="PANTHER" id="PTHR31377">
    <property type="entry name" value="AGMATINE DEIMINASE-RELATED"/>
    <property type="match status" value="1"/>
</dbReference>
<evidence type="ECO:0000313" key="3">
    <source>
        <dbReference type="Proteomes" id="UP000317171"/>
    </source>
</evidence>
<dbReference type="Proteomes" id="UP000317171">
    <property type="component" value="Chromosome"/>
</dbReference>
<dbReference type="EMBL" id="CP036269">
    <property type="protein sequence ID" value="QDT44995.1"/>
    <property type="molecule type" value="Genomic_DNA"/>
</dbReference>
<sequence length="352" mass="39822">MSEITRRLPAEWEPHQATLLCFPHNGNDWPGKYEVVKWAFVEIIRKVAEFERVLLVVKSEEQQQKVDAMLRQAHADTEQVKYIVQNTNRSWMRDSGPIVVQRSDGKREALQFRFNGWAKYANHRLDWQIPSAVAKALKVPLTEVVYQDHPVVLEGGAIEVNGRGTLITTEECLLDQKVQVRNPGFTKEDYAAIFQEYLGVTNVIWLGDGIEGDDTHGHVDDICRFVNPTTVVACVESNKKDVNQRRLEHNLDRLKQARLEDGSKLNVVPMPMPGRLDFEELRLPASYVNFLVTNGCVLVPTFNDPNDAQALGILSELYPDRQVIGIHAVDLVWGLGTLHCLSHEITAAVAKK</sequence>
<gene>
    <name evidence="2" type="primary">aguA</name>
    <name evidence="2" type="ORF">Pan241w_51120</name>
</gene>
<evidence type="ECO:0000313" key="2">
    <source>
        <dbReference type="EMBL" id="QDT44995.1"/>
    </source>
</evidence>
<dbReference type="GO" id="GO:0047632">
    <property type="term" value="F:agmatine deiminase activity"/>
    <property type="evidence" value="ECO:0007669"/>
    <property type="project" value="UniProtKB-EC"/>
</dbReference>
<accession>A0A517RM88</accession>
<dbReference type="SUPFAM" id="SSF55909">
    <property type="entry name" value="Pentein"/>
    <property type="match status" value="1"/>
</dbReference>
<protein>
    <submittedName>
        <fullName evidence="2">Agmatine deiminase</fullName>
        <ecNumber evidence="2">3.5.3.12</ecNumber>
    </submittedName>
</protein>
<dbReference type="RefSeq" id="WP_145220873.1">
    <property type="nucleotide sequence ID" value="NZ_CP036269.1"/>
</dbReference>
<dbReference type="EC" id="3.5.3.12" evidence="2"/>
<dbReference type="GO" id="GO:0009446">
    <property type="term" value="P:putrescine biosynthetic process"/>
    <property type="evidence" value="ECO:0007669"/>
    <property type="project" value="InterPro"/>
</dbReference>
<keyword evidence="3" id="KW-1185">Reference proteome</keyword>
<reference evidence="2 3" key="1">
    <citation type="submission" date="2019-02" db="EMBL/GenBank/DDBJ databases">
        <title>Deep-cultivation of Planctomycetes and their phenomic and genomic characterization uncovers novel biology.</title>
        <authorList>
            <person name="Wiegand S."/>
            <person name="Jogler M."/>
            <person name="Boedeker C."/>
            <person name="Pinto D."/>
            <person name="Vollmers J."/>
            <person name="Rivas-Marin E."/>
            <person name="Kohn T."/>
            <person name="Peeters S.H."/>
            <person name="Heuer A."/>
            <person name="Rast P."/>
            <person name="Oberbeckmann S."/>
            <person name="Bunk B."/>
            <person name="Jeske O."/>
            <person name="Meyerdierks A."/>
            <person name="Storesund J.E."/>
            <person name="Kallscheuer N."/>
            <person name="Luecker S."/>
            <person name="Lage O.M."/>
            <person name="Pohl T."/>
            <person name="Merkel B.J."/>
            <person name="Hornburger P."/>
            <person name="Mueller R.-W."/>
            <person name="Bruemmer F."/>
            <person name="Labrenz M."/>
            <person name="Spormann A.M."/>
            <person name="Op den Camp H."/>
            <person name="Overmann J."/>
            <person name="Amann R."/>
            <person name="Jetten M.S.M."/>
            <person name="Mascher T."/>
            <person name="Medema M.H."/>
            <person name="Devos D.P."/>
            <person name="Kaster A.-K."/>
            <person name="Ovreas L."/>
            <person name="Rohde M."/>
            <person name="Galperin M.Y."/>
            <person name="Jogler C."/>
        </authorList>
    </citation>
    <scope>NUCLEOTIDE SEQUENCE [LARGE SCALE GENOMIC DNA]</scope>
    <source>
        <strain evidence="2 3">Pan241w</strain>
    </source>
</reference>
<dbReference type="OrthoDB" id="9808013at2"/>
<name>A0A517RM88_9PLAN</name>
<evidence type="ECO:0000256" key="1">
    <source>
        <dbReference type="ARBA" id="ARBA00022801"/>
    </source>
</evidence>
<dbReference type="Gene3D" id="3.75.10.10">
    <property type="entry name" value="L-arginine/glycine Amidinotransferase, Chain A"/>
    <property type="match status" value="1"/>
</dbReference>
<dbReference type="InterPro" id="IPR007466">
    <property type="entry name" value="Peptidyl-Arg-deiminase_porph"/>
</dbReference>
<proteinExistence type="predicted"/>
<organism evidence="2 3">
    <name type="scientific">Gimesia alba</name>
    <dbReference type="NCBI Taxonomy" id="2527973"/>
    <lineage>
        <taxon>Bacteria</taxon>
        <taxon>Pseudomonadati</taxon>
        <taxon>Planctomycetota</taxon>
        <taxon>Planctomycetia</taxon>
        <taxon>Planctomycetales</taxon>
        <taxon>Planctomycetaceae</taxon>
        <taxon>Gimesia</taxon>
    </lineage>
</organism>
<dbReference type="KEGG" id="gaz:Pan241w_51120"/>